<dbReference type="Gene3D" id="3.40.830.10">
    <property type="entry name" value="LigB-like"/>
    <property type="match status" value="1"/>
</dbReference>
<reference evidence="2" key="2">
    <citation type="journal article" date="2014" name="ISME J.">
        <title>Microbial stratification in low pH oxic and suboxic macroscopic growths along an acid mine drainage.</title>
        <authorList>
            <person name="Mendez-Garcia C."/>
            <person name="Mesa V."/>
            <person name="Sprenger R.R."/>
            <person name="Richter M."/>
            <person name="Diez M.S."/>
            <person name="Solano J."/>
            <person name="Bargiela R."/>
            <person name="Golyshina O.V."/>
            <person name="Manteca A."/>
            <person name="Ramos J.L."/>
            <person name="Gallego J.R."/>
            <person name="Llorente I."/>
            <person name="Martins Dos Santos V.A."/>
            <person name="Jensen O.N."/>
            <person name="Pelaez A.I."/>
            <person name="Sanchez J."/>
            <person name="Ferrer M."/>
        </authorList>
    </citation>
    <scope>NUCLEOTIDE SEQUENCE</scope>
</reference>
<evidence type="ECO:0000256" key="1">
    <source>
        <dbReference type="ARBA" id="ARBA00023002"/>
    </source>
</evidence>
<dbReference type="AlphaFoldDB" id="T1ARH8"/>
<sequence length="82" mass="8756">GRGASVAFDEWLNETATGVAPAVRRTRLIDWRSAPDARACHPRAEHLIPLMVAVGAAGDDPGRADFRGMIGAKAYSCFRFGA</sequence>
<dbReference type="SUPFAM" id="SSF53213">
    <property type="entry name" value="LigB-like"/>
    <property type="match status" value="1"/>
</dbReference>
<accession>T1ARH8</accession>
<evidence type="ECO:0000313" key="2">
    <source>
        <dbReference type="EMBL" id="EQD43349.1"/>
    </source>
</evidence>
<dbReference type="PANTHER" id="PTHR30096:SF0">
    <property type="entry name" value="4,5-DOPA DIOXYGENASE EXTRADIOL-LIKE PROTEIN"/>
    <property type="match status" value="1"/>
</dbReference>
<keyword evidence="1" id="KW-0560">Oxidoreductase</keyword>
<protein>
    <submittedName>
        <fullName evidence="2">Extradiol ring-cleavage dioxygenase class III protein subunit B</fullName>
    </submittedName>
</protein>
<dbReference type="EMBL" id="AUZX01011413">
    <property type="protein sequence ID" value="EQD43349.1"/>
    <property type="molecule type" value="Genomic_DNA"/>
</dbReference>
<reference evidence="2" key="1">
    <citation type="submission" date="2013-08" db="EMBL/GenBank/DDBJ databases">
        <authorList>
            <person name="Mendez C."/>
            <person name="Richter M."/>
            <person name="Ferrer M."/>
            <person name="Sanchez J."/>
        </authorList>
    </citation>
    <scope>NUCLEOTIDE SEQUENCE</scope>
</reference>
<proteinExistence type="predicted"/>
<name>T1ARH8_9ZZZZ</name>
<feature type="non-terminal residue" evidence="2">
    <location>
        <position position="1"/>
    </location>
</feature>
<comment type="caution">
    <text evidence="2">The sequence shown here is derived from an EMBL/GenBank/DDBJ whole genome shotgun (WGS) entry which is preliminary data.</text>
</comment>
<gene>
    <name evidence="2" type="ORF">B1A_15558</name>
</gene>
<organism evidence="2">
    <name type="scientific">mine drainage metagenome</name>
    <dbReference type="NCBI Taxonomy" id="410659"/>
    <lineage>
        <taxon>unclassified sequences</taxon>
        <taxon>metagenomes</taxon>
        <taxon>ecological metagenomes</taxon>
    </lineage>
</organism>
<dbReference type="PANTHER" id="PTHR30096">
    <property type="entry name" value="4,5-DOPA DIOXYGENASE EXTRADIOL-LIKE PROTEIN"/>
    <property type="match status" value="1"/>
</dbReference>
<keyword evidence="2" id="KW-0223">Dioxygenase</keyword>
<dbReference type="GO" id="GO:0051213">
    <property type="term" value="F:dioxygenase activity"/>
    <property type="evidence" value="ECO:0007669"/>
    <property type="project" value="UniProtKB-KW"/>
</dbReference>